<dbReference type="InterPro" id="IPR007696">
    <property type="entry name" value="DNA_mismatch_repair_MutS_core"/>
</dbReference>
<evidence type="ECO:0000256" key="4">
    <source>
        <dbReference type="ARBA" id="ARBA00022840"/>
    </source>
</evidence>
<dbReference type="SUPFAM" id="SSF55271">
    <property type="entry name" value="DNA repair protein MutS, domain I"/>
    <property type="match status" value="1"/>
</dbReference>
<evidence type="ECO:0000313" key="8">
    <source>
        <dbReference type="EMBL" id="KAF2970916.1"/>
    </source>
</evidence>
<dbReference type="SUPFAM" id="SSF52540">
    <property type="entry name" value="P-loop containing nucleoside triphosphate hydrolases"/>
    <property type="match status" value="1"/>
</dbReference>
<comment type="caution">
    <text evidence="8">The sequence shown here is derived from an EMBL/GenBank/DDBJ whole genome shotgun (WGS) entry which is preliminary data.</text>
</comment>
<dbReference type="EMBL" id="WUBL01000018">
    <property type="protein sequence ID" value="KAF2970916.1"/>
    <property type="molecule type" value="Genomic_DNA"/>
</dbReference>
<dbReference type="GO" id="GO:0006298">
    <property type="term" value="P:mismatch repair"/>
    <property type="evidence" value="ECO:0007669"/>
    <property type="project" value="InterPro"/>
</dbReference>
<organism evidence="8 9">
    <name type="scientific">Xylaria multiplex</name>
    <dbReference type="NCBI Taxonomy" id="323545"/>
    <lineage>
        <taxon>Eukaryota</taxon>
        <taxon>Fungi</taxon>
        <taxon>Dikarya</taxon>
        <taxon>Ascomycota</taxon>
        <taxon>Pezizomycotina</taxon>
        <taxon>Sordariomycetes</taxon>
        <taxon>Xylariomycetidae</taxon>
        <taxon>Xylariales</taxon>
        <taxon>Xylariaceae</taxon>
        <taxon>Xylaria</taxon>
    </lineage>
</organism>
<gene>
    <name evidence="8" type="ORF">GQX73_g2684</name>
</gene>
<dbReference type="Gene3D" id="3.40.1170.10">
    <property type="entry name" value="DNA repair protein MutS, domain I"/>
    <property type="match status" value="1"/>
</dbReference>
<keyword evidence="9" id="KW-1185">Reference proteome</keyword>
<dbReference type="InterPro" id="IPR017261">
    <property type="entry name" value="DNA_mismatch_repair_MutS/MSH"/>
</dbReference>
<dbReference type="InterPro" id="IPR007695">
    <property type="entry name" value="DNA_mismatch_repair_MutS-lik_N"/>
</dbReference>
<dbReference type="GO" id="GO:0005634">
    <property type="term" value="C:nucleus"/>
    <property type="evidence" value="ECO:0007669"/>
    <property type="project" value="TreeGrafter"/>
</dbReference>
<dbReference type="GO" id="GO:0140664">
    <property type="term" value="F:ATP-dependent DNA damage sensor activity"/>
    <property type="evidence" value="ECO:0007669"/>
    <property type="project" value="InterPro"/>
</dbReference>
<dbReference type="InterPro" id="IPR000432">
    <property type="entry name" value="DNA_mismatch_repair_MutS_C"/>
</dbReference>
<dbReference type="Gene3D" id="1.10.1420.10">
    <property type="match status" value="3"/>
</dbReference>
<dbReference type="GO" id="GO:0005739">
    <property type="term" value="C:mitochondrion"/>
    <property type="evidence" value="ECO:0007669"/>
    <property type="project" value="TreeGrafter"/>
</dbReference>
<comment type="similarity">
    <text evidence="1">Belongs to the DNA mismatch repair MutS family.</text>
</comment>
<dbReference type="SUPFAM" id="SSF53150">
    <property type="entry name" value="DNA repair protein MutS, domain II"/>
    <property type="match status" value="1"/>
</dbReference>
<dbReference type="GO" id="GO:0030983">
    <property type="term" value="F:mismatched DNA binding"/>
    <property type="evidence" value="ECO:0007669"/>
    <property type="project" value="InterPro"/>
</dbReference>
<dbReference type="Gene3D" id="3.30.420.110">
    <property type="entry name" value="MutS, connector domain"/>
    <property type="match status" value="1"/>
</dbReference>
<reference evidence="8 9" key="1">
    <citation type="submission" date="2019-12" db="EMBL/GenBank/DDBJ databases">
        <title>Draft genome sequence of the ascomycete Xylaria multiplex DSM 110363.</title>
        <authorList>
            <person name="Buettner E."/>
            <person name="Kellner H."/>
        </authorList>
    </citation>
    <scope>NUCLEOTIDE SEQUENCE [LARGE SCALE GENOMIC DNA]</scope>
    <source>
        <strain evidence="8 9">DSM 110363</strain>
    </source>
</reference>
<evidence type="ECO:0000313" key="9">
    <source>
        <dbReference type="Proteomes" id="UP000481858"/>
    </source>
</evidence>
<dbReference type="PANTHER" id="PTHR11361:SF34">
    <property type="entry name" value="DNA MISMATCH REPAIR PROTEIN MSH1, MITOCHONDRIAL"/>
    <property type="match status" value="1"/>
</dbReference>
<evidence type="ECO:0000256" key="6">
    <source>
        <dbReference type="ARBA" id="ARBA00023204"/>
    </source>
</evidence>
<dbReference type="Pfam" id="PF05192">
    <property type="entry name" value="MutS_III"/>
    <property type="match status" value="1"/>
</dbReference>
<dbReference type="SMART" id="SM00533">
    <property type="entry name" value="MUTSd"/>
    <property type="match status" value="1"/>
</dbReference>
<dbReference type="InterPro" id="IPR036187">
    <property type="entry name" value="DNA_mismatch_repair_MutS_sf"/>
</dbReference>
<keyword evidence="2" id="KW-0547">Nucleotide-binding</keyword>
<dbReference type="FunCoup" id="A0A7C8N8F5">
    <property type="interactions" value="19"/>
</dbReference>
<dbReference type="InterPro" id="IPR045076">
    <property type="entry name" value="MutS"/>
</dbReference>
<dbReference type="Pfam" id="PF01624">
    <property type="entry name" value="MutS_I"/>
    <property type="match status" value="1"/>
</dbReference>
<proteinExistence type="inferred from homology"/>
<evidence type="ECO:0000256" key="1">
    <source>
        <dbReference type="ARBA" id="ARBA00006271"/>
    </source>
</evidence>
<dbReference type="InterPro" id="IPR036678">
    <property type="entry name" value="MutS_con_dom_sf"/>
</dbReference>
<protein>
    <recommendedName>
        <fullName evidence="7">DNA mismatch repair proteins mutS family domain-containing protein</fullName>
    </recommendedName>
</protein>
<sequence>MTGSSSCPRLLPFLACRNPGHLYDAAGLRVILPFTFTSAARTKSIISYVHTHAHARDIQRRPSLPYLSRFTSSPSSTQLRGKKTKSSFKLDDLPQGLVKAEPLPDLQDDGSPAYPTVVLQARHNMQKFENCILLTRVGGFYELYFEHAEEYGPLLNLKVAQKKTNAGPVSMAGFPFFQLERYLKILVVDFNYYVAIAEEFPNDPGDKVKSGGLMHDRRVTRVITPGTLIDENFIDPYANNYVLAIHLDHEACRTSTDVHFSQLSTVSDDLGPPSTPIGLAWLDVSTGQFYTQATTVTSLSSILSRVGPREIVVDKVLESQRDHQLFSILAEEKHLVTFAPRGDFLPISEWSPMLESEISAQTLANFTTNEAQAGSLLLQYVKDRLQGLSMKLQPPLRHENLAVLTIDKNTMRALEIKQTIKDGTFRGSLLHAIRRTVTKGGARLLDSWISAPSTCLDTIQARQELVEYFIQNEDHRDEIILLLRRSHDSQRLVQKFAFGRGDADDLVGLANTIRAVQDIFNTLTNTTGLRRADSIEPDSVSNKSLDVDIGSPSQPAPCFISLLSRIELEEPVKLAERIRRSIDEEGLIQQQHNEDDEASHLLNLAEDIVAAEGTQSDAASLPKGSKKKKPISIRDHYADDNMAFVMKPEASPGLYRLHSNLAGLLKEKSEMGDTLRERFDAPSLTLRWTPNLGHICHVKGKDVRVTAVTSHAAVSSSRTTRTFHVAEWTELGQRIHQTRFEIGTEESRIFTELRAAVVANLVKLRRNASVLDELDITTSFARLALEQGLTRPVLNNSTAHTIIGGRHPTVEGGLREQGRSFTKNDCLVGHTTNATTISPAPITDSNIIQDNPPAASLAHPSEGRLWLITGPNMAGKSTYLRQNALITILAQAGCYVPAWHATLGIVDAVFSRVGSADNLYRDQSTFMVEMLETAQILGNATPRSFVIMDEIGRGTTPEDGEAVAFACLHHLATVNRCRTLFATHFHGLADLVHERRLHVSDGAPVEMYCTDVEEDGKGGFVYVHKLRKGVNRQSHALKVARLAGLPETAIKMANDILGKRR</sequence>
<evidence type="ECO:0000256" key="2">
    <source>
        <dbReference type="ARBA" id="ARBA00022741"/>
    </source>
</evidence>
<feature type="domain" description="DNA mismatch repair proteins mutS family" evidence="7">
    <location>
        <begin position="944"/>
        <end position="960"/>
    </location>
</feature>
<dbReference type="PANTHER" id="PTHR11361">
    <property type="entry name" value="DNA MISMATCH REPAIR PROTEIN MUTS FAMILY MEMBER"/>
    <property type="match status" value="1"/>
</dbReference>
<evidence type="ECO:0000256" key="5">
    <source>
        <dbReference type="ARBA" id="ARBA00023125"/>
    </source>
</evidence>
<keyword evidence="5" id="KW-0238">DNA-binding</keyword>
<dbReference type="Gene3D" id="3.40.50.300">
    <property type="entry name" value="P-loop containing nucleotide triphosphate hydrolases"/>
    <property type="match status" value="1"/>
</dbReference>
<dbReference type="AlphaFoldDB" id="A0A7C8N8F5"/>
<dbReference type="Pfam" id="PF00488">
    <property type="entry name" value="MutS_V"/>
    <property type="match status" value="1"/>
</dbReference>
<keyword evidence="4" id="KW-0067">ATP-binding</keyword>
<dbReference type="OrthoDB" id="2534523at2759"/>
<accession>A0A7C8N8F5</accession>
<dbReference type="GO" id="GO:0043504">
    <property type="term" value="P:mitochondrial DNA repair"/>
    <property type="evidence" value="ECO:0007669"/>
    <property type="project" value="TreeGrafter"/>
</dbReference>
<dbReference type="InterPro" id="IPR007860">
    <property type="entry name" value="DNA_mmatch_repair_MutS_con_dom"/>
</dbReference>
<evidence type="ECO:0000259" key="7">
    <source>
        <dbReference type="PROSITE" id="PS00486"/>
    </source>
</evidence>
<dbReference type="InParanoid" id="A0A7C8N8F5"/>
<dbReference type="InterPro" id="IPR016151">
    <property type="entry name" value="DNA_mismatch_repair_MutS_N"/>
</dbReference>
<evidence type="ECO:0000256" key="3">
    <source>
        <dbReference type="ARBA" id="ARBA00022763"/>
    </source>
</evidence>
<dbReference type="PIRSF" id="PIRSF037677">
    <property type="entry name" value="DNA_mis_repair_Msh6"/>
    <property type="match status" value="1"/>
</dbReference>
<dbReference type="SUPFAM" id="SSF48334">
    <property type="entry name" value="DNA repair protein MutS, domain III"/>
    <property type="match status" value="1"/>
</dbReference>
<keyword evidence="3" id="KW-0227">DNA damage</keyword>
<name>A0A7C8N8F5_9PEZI</name>
<keyword evidence="6" id="KW-0234">DNA repair</keyword>
<dbReference type="SMART" id="SM00534">
    <property type="entry name" value="MUTSac"/>
    <property type="match status" value="1"/>
</dbReference>
<dbReference type="GO" id="GO:0005524">
    <property type="term" value="F:ATP binding"/>
    <property type="evidence" value="ECO:0007669"/>
    <property type="project" value="UniProtKB-KW"/>
</dbReference>
<dbReference type="Pfam" id="PF05188">
    <property type="entry name" value="MutS_II"/>
    <property type="match status" value="1"/>
</dbReference>
<dbReference type="PROSITE" id="PS00486">
    <property type="entry name" value="DNA_MISMATCH_REPAIR_2"/>
    <property type="match status" value="1"/>
</dbReference>
<dbReference type="FunFam" id="3.40.1170.10:FF:000010">
    <property type="entry name" value="DNA mismatch repair protein Msh1"/>
    <property type="match status" value="1"/>
</dbReference>
<dbReference type="InterPro" id="IPR027417">
    <property type="entry name" value="P-loop_NTPase"/>
</dbReference>
<dbReference type="Proteomes" id="UP000481858">
    <property type="component" value="Unassembled WGS sequence"/>
</dbReference>